<proteinExistence type="predicted"/>
<dbReference type="Proteomes" id="UP000598174">
    <property type="component" value="Unassembled WGS sequence"/>
</dbReference>
<reference evidence="1" key="1">
    <citation type="submission" date="2021-01" db="EMBL/GenBank/DDBJ databases">
        <title>Whole genome shotgun sequence of Actinoplanes ferrugineus NBRC 15555.</title>
        <authorList>
            <person name="Komaki H."/>
            <person name="Tamura T."/>
        </authorList>
    </citation>
    <scope>NUCLEOTIDE SEQUENCE</scope>
    <source>
        <strain evidence="1">NBRC 15555</strain>
    </source>
</reference>
<gene>
    <name evidence="1" type="ORF">Afe05nite_59020</name>
</gene>
<dbReference type="EMBL" id="BOMM01000051">
    <property type="protein sequence ID" value="GIE14062.1"/>
    <property type="molecule type" value="Genomic_DNA"/>
</dbReference>
<keyword evidence="2" id="KW-1185">Reference proteome</keyword>
<comment type="caution">
    <text evidence="1">The sequence shown here is derived from an EMBL/GenBank/DDBJ whole genome shotgun (WGS) entry which is preliminary data.</text>
</comment>
<evidence type="ECO:0000313" key="2">
    <source>
        <dbReference type="Proteomes" id="UP000598174"/>
    </source>
</evidence>
<accession>A0A919J672</accession>
<dbReference type="AlphaFoldDB" id="A0A919J672"/>
<name>A0A919J672_9ACTN</name>
<evidence type="ECO:0000313" key="1">
    <source>
        <dbReference type="EMBL" id="GIE14062.1"/>
    </source>
</evidence>
<sequence length="140" mass="15129">MAAFAAVMNRPGKYRYEISTAHSRSIFGTIKVTPSSGPSAMVFAGEGTVRTGDVITTEISGYPPASPVLADLYGTTKNNRKRMVWRNDLPPATTDQYGNAVIRWTVTRDIPTGIYAIVVEPVPENDTTCSTNCGAFRVVP</sequence>
<organism evidence="1 2">
    <name type="scientific">Paractinoplanes ferrugineus</name>
    <dbReference type="NCBI Taxonomy" id="113564"/>
    <lineage>
        <taxon>Bacteria</taxon>
        <taxon>Bacillati</taxon>
        <taxon>Actinomycetota</taxon>
        <taxon>Actinomycetes</taxon>
        <taxon>Micromonosporales</taxon>
        <taxon>Micromonosporaceae</taxon>
        <taxon>Paractinoplanes</taxon>
    </lineage>
</organism>
<protein>
    <submittedName>
        <fullName evidence="1">Uncharacterized protein</fullName>
    </submittedName>
</protein>